<feature type="domain" description="Polysaccharide biosynthesis protein CapD-like" evidence="1">
    <location>
        <begin position="1"/>
        <end position="68"/>
    </location>
</feature>
<dbReference type="AlphaFoldDB" id="A0A329DWL4"/>
<dbReference type="Gene3D" id="3.40.50.720">
    <property type="entry name" value="NAD(P)-binding Rossmann-like Domain"/>
    <property type="match status" value="1"/>
</dbReference>
<comment type="caution">
    <text evidence="2">The sequence shown here is derived from an EMBL/GenBank/DDBJ whole genome shotgun (WGS) entry which is preliminary data.</text>
</comment>
<dbReference type="InterPro" id="IPR003869">
    <property type="entry name" value="Polysac_CapD-like"/>
</dbReference>
<evidence type="ECO:0000313" key="2">
    <source>
        <dbReference type="EMBL" id="RAS54429.1"/>
    </source>
</evidence>
<reference evidence="2 3" key="1">
    <citation type="submission" date="2018-06" db="EMBL/GenBank/DDBJ databases">
        <title>Freshwater and sediment microbial communities from various areas in North America, analyzing microbe dynamics in response to fracking.</title>
        <authorList>
            <person name="Lamendella R."/>
        </authorList>
    </citation>
    <scope>NUCLEOTIDE SEQUENCE [LARGE SCALE GENOMIC DNA]</scope>
    <source>
        <strain evidence="2 3">99A</strain>
    </source>
</reference>
<sequence>MGEPVKILDLAKRMIHLMGMKEYTANSREDGDIEIKFTGLRPGEKLYEELLIGDNVEGSGHAKIMTAKEEKLTWDLMEPLLSELDACCHNFDEDCITRLLLDAPTGYQPQKPL</sequence>
<evidence type="ECO:0000259" key="1">
    <source>
        <dbReference type="Pfam" id="PF02719"/>
    </source>
</evidence>
<dbReference type="Pfam" id="PF02719">
    <property type="entry name" value="Polysacc_synt_2"/>
    <property type="match status" value="1"/>
</dbReference>
<proteinExistence type="predicted"/>
<dbReference type="Proteomes" id="UP000248729">
    <property type="component" value="Unassembled WGS sequence"/>
</dbReference>
<dbReference type="PANTHER" id="PTHR43318:SF1">
    <property type="entry name" value="POLYSACCHARIDE BIOSYNTHESIS PROTEIN EPSC-RELATED"/>
    <property type="match status" value="1"/>
</dbReference>
<accession>A0A329DWL4</accession>
<gene>
    <name evidence="2" type="ORF">DET48_1501</name>
</gene>
<dbReference type="InterPro" id="IPR051203">
    <property type="entry name" value="Polysaccharide_Synthase-Rel"/>
</dbReference>
<name>A0A329DWL4_VIBDI</name>
<dbReference type="PANTHER" id="PTHR43318">
    <property type="entry name" value="UDP-N-ACETYLGLUCOSAMINE 4,6-DEHYDRATASE"/>
    <property type="match status" value="1"/>
</dbReference>
<evidence type="ECO:0000313" key="3">
    <source>
        <dbReference type="Proteomes" id="UP000248729"/>
    </source>
</evidence>
<protein>
    <submittedName>
        <fullName evidence="2">Polysaccharide biosynthesis protein</fullName>
    </submittedName>
</protein>
<organism evidence="2 3">
    <name type="scientific">Vibrio diazotrophicus</name>
    <dbReference type="NCBI Taxonomy" id="685"/>
    <lineage>
        <taxon>Bacteria</taxon>
        <taxon>Pseudomonadati</taxon>
        <taxon>Pseudomonadota</taxon>
        <taxon>Gammaproteobacteria</taxon>
        <taxon>Vibrionales</taxon>
        <taxon>Vibrionaceae</taxon>
        <taxon>Vibrio</taxon>
    </lineage>
</organism>
<dbReference type="EMBL" id="QLTR01000050">
    <property type="protein sequence ID" value="RAS54429.1"/>
    <property type="molecule type" value="Genomic_DNA"/>
</dbReference>